<reference evidence="1" key="1">
    <citation type="journal article" date="2024" name="ACS Chem. Biol.">
        <title>Early Steps of the Biosynthesis of the Anticancer Antibiotic Pleurotin.</title>
        <authorList>
            <person name="Weaver J.A."/>
            <person name="Alkhder D."/>
            <person name="Prasongpholchai P."/>
            <person name="Tadesse M.D."/>
            <person name="de Los Santos E.L."/>
            <person name="Song L."/>
            <person name="Corre C."/>
            <person name="Alberti F."/>
        </authorList>
    </citation>
    <scope>NUCLEOTIDE SEQUENCE</scope>
    <source>
        <strain evidence="1">T-177</strain>
    </source>
</reference>
<dbReference type="Proteomes" id="UP001556367">
    <property type="component" value="Unassembled WGS sequence"/>
</dbReference>
<accession>A0ABR3JNP7</accession>
<comment type="caution">
    <text evidence="1">The sequence shown here is derived from an EMBL/GenBank/DDBJ whole genome shotgun (WGS) entry which is preliminary data.</text>
</comment>
<dbReference type="EMBL" id="JASNQZ010000005">
    <property type="protein sequence ID" value="KAL0957439.1"/>
    <property type="molecule type" value="Genomic_DNA"/>
</dbReference>
<evidence type="ECO:0000313" key="1">
    <source>
        <dbReference type="EMBL" id="KAL0957439.1"/>
    </source>
</evidence>
<dbReference type="EMBL" id="JASNQZ010000005">
    <property type="protein sequence ID" value="KAL0957448.1"/>
    <property type="molecule type" value="Genomic_DNA"/>
</dbReference>
<sequence>MAQVVQAREEVASAKATAEFLRDLFNMPEDNDTETYSQQLNLDMSILLAIRRARMPSTQKIITLCQYAPLTVGVAEYNLFTC</sequence>
<evidence type="ECO:0000313" key="3">
    <source>
        <dbReference type="EMBL" id="KAL0957469.1"/>
    </source>
</evidence>
<protein>
    <submittedName>
        <fullName evidence="1">Uncharacterized protein</fullName>
    </submittedName>
</protein>
<evidence type="ECO:0000313" key="4">
    <source>
        <dbReference type="Proteomes" id="UP001556367"/>
    </source>
</evidence>
<gene>
    <name evidence="1" type="ORF">HGRIS_001236</name>
    <name evidence="2" type="ORF">HGRIS_001245</name>
    <name evidence="3" type="ORF">HGRIS_001263</name>
</gene>
<keyword evidence="4" id="KW-1185">Reference proteome</keyword>
<dbReference type="EMBL" id="JASNQZ010000005">
    <property type="protein sequence ID" value="KAL0957469.1"/>
    <property type="molecule type" value="Genomic_DNA"/>
</dbReference>
<proteinExistence type="predicted"/>
<name>A0ABR3JNP7_9AGAR</name>
<organism evidence="1 4">
    <name type="scientific">Hohenbuehelia grisea</name>
    <dbReference type="NCBI Taxonomy" id="104357"/>
    <lineage>
        <taxon>Eukaryota</taxon>
        <taxon>Fungi</taxon>
        <taxon>Dikarya</taxon>
        <taxon>Basidiomycota</taxon>
        <taxon>Agaricomycotina</taxon>
        <taxon>Agaricomycetes</taxon>
        <taxon>Agaricomycetidae</taxon>
        <taxon>Agaricales</taxon>
        <taxon>Pleurotineae</taxon>
        <taxon>Pleurotaceae</taxon>
        <taxon>Hohenbuehelia</taxon>
    </lineage>
</organism>
<reference evidence="4" key="2">
    <citation type="submission" date="2024-06" db="EMBL/GenBank/DDBJ databases">
        <title>Multi-omics analyses provide insights into the biosynthesis of the anticancer antibiotic pleurotin in Hohenbuehelia grisea.</title>
        <authorList>
            <person name="Weaver J.A."/>
            <person name="Alberti F."/>
        </authorList>
    </citation>
    <scope>NUCLEOTIDE SEQUENCE [LARGE SCALE GENOMIC DNA]</scope>
    <source>
        <strain evidence="4">T-177</strain>
    </source>
</reference>
<evidence type="ECO:0000313" key="2">
    <source>
        <dbReference type="EMBL" id="KAL0957448.1"/>
    </source>
</evidence>